<evidence type="ECO:0000313" key="1">
    <source>
        <dbReference type="EMBL" id="TPG11838.1"/>
    </source>
</evidence>
<evidence type="ECO:0000313" key="2">
    <source>
        <dbReference type="Proteomes" id="UP000319486"/>
    </source>
</evidence>
<organism evidence="1 2">
    <name type="scientific">Rhodanobacter glycinis</name>
    <dbReference type="NCBI Taxonomy" id="582702"/>
    <lineage>
        <taxon>Bacteria</taxon>
        <taxon>Pseudomonadati</taxon>
        <taxon>Pseudomonadota</taxon>
        <taxon>Gammaproteobacteria</taxon>
        <taxon>Lysobacterales</taxon>
        <taxon>Rhodanobacteraceae</taxon>
        <taxon>Rhodanobacter</taxon>
    </lineage>
</organism>
<accession>A0A502FHF5</accession>
<comment type="caution">
    <text evidence="1">The sequence shown here is derived from an EMBL/GenBank/DDBJ whole genome shotgun (WGS) entry which is preliminary data.</text>
</comment>
<protein>
    <submittedName>
        <fullName evidence="1">Uncharacterized protein</fullName>
    </submittedName>
</protein>
<gene>
    <name evidence="1" type="ORF">EAH88_00255</name>
</gene>
<dbReference type="OrthoDB" id="5957383at2"/>
<reference evidence="1 2" key="1">
    <citation type="journal article" date="2019" name="Environ. Microbiol.">
        <title>Species interactions and distinct microbial communities in high Arctic permafrost affected cryosols are associated with the CH4 and CO2 gas fluxes.</title>
        <authorList>
            <person name="Altshuler I."/>
            <person name="Hamel J."/>
            <person name="Turney S."/>
            <person name="Magnuson E."/>
            <person name="Levesque R."/>
            <person name="Greer C."/>
            <person name="Whyte L.G."/>
        </authorList>
    </citation>
    <scope>NUCLEOTIDE SEQUENCE [LARGE SCALE GENOMIC DNA]</scope>
    <source>
        <strain evidence="1 2">S13Y</strain>
    </source>
</reference>
<dbReference type="Proteomes" id="UP000319486">
    <property type="component" value="Unassembled WGS sequence"/>
</dbReference>
<dbReference type="RefSeq" id="WP_140648241.1">
    <property type="nucleotide sequence ID" value="NZ_RCZB01000002.1"/>
</dbReference>
<name>A0A502FHF5_9GAMM</name>
<dbReference type="AlphaFoldDB" id="A0A502FHF5"/>
<dbReference type="EMBL" id="RCZO01000001">
    <property type="protein sequence ID" value="TPG11838.1"/>
    <property type="molecule type" value="Genomic_DNA"/>
</dbReference>
<sequence length="92" mass="10069">MAEREFDNYLARSGATLEGSRYTAYLAVTPRGNGFPMYFAICENRSFRDKTVAETAAAKALADMLGLEDDGTPIFPEGYTGFDDDKPADIAE</sequence>
<proteinExistence type="predicted"/>
<keyword evidence="2" id="KW-1185">Reference proteome</keyword>